<keyword evidence="3" id="KW-1185">Reference proteome</keyword>
<proteinExistence type="predicted"/>
<feature type="compositionally biased region" description="Acidic residues" evidence="1">
    <location>
        <begin position="9"/>
        <end position="19"/>
    </location>
</feature>
<organism evidence="2 3">
    <name type="scientific">Stephania cephalantha</name>
    <dbReference type="NCBI Taxonomy" id="152367"/>
    <lineage>
        <taxon>Eukaryota</taxon>
        <taxon>Viridiplantae</taxon>
        <taxon>Streptophyta</taxon>
        <taxon>Embryophyta</taxon>
        <taxon>Tracheophyta</taxon>
        <taxon>Spermatophyta</taxon>
        <taxon>Magnoliopsida</taxon>
        <taxon>Ranunculales</taxon>
        <taxon>Menispermaceae</taxon>
        <taxon>Menispermoideae</taxon>
        <taxon>Cissampelideae</taxon>
        <taxon>Stephania</taxon>
    </lineage>
</organism>
<reference evidence="2 3" key="1">
    <citation type="submission" date="2024-01" db="EMBL/GenBank/DDBJ databases">
        <title>Genome assemblies of Stephania.</title>
        <authorList>
            <person name="Yang L."/>
        </authorList>
    </citation>
    <scope>NUCLEOTIDE SEQUENCE [LARGE SCALE GENOMIC DNA]</scope>
    <source>
        <strain evidence="2">JXDWG</strain>
        <tissue evidence="2">Leaf</tissue>
    </source>
</reference>
<evidence type="ECO:0000313" key="3">
    <source>
        <dbReference type="Proteomes" id="UP001419268"/>
    </source>
</evidence>
<evidence type="ECO:0000256" key="1">
    <source>
        <dbReference type="SAM" id="MobiDB-lite"/>
    </source>
</evidence>
<accession>A0AAP0PCS5</accession>
<sequence length="402" mass="45597">MRRNREFLEDLDEISDEEGLGGNWEQEKQDEEDLIENWRGGLDSGRRDEPQTRQSLDFKGESQDAASTWSTVFKETEKLSYMESKSGWKVTSALAVAGNRGKAKPKFSVRYKDHPPVITMKRGENENSSSIPHLLNEVNDVESKSTVQSMSELIEDFQEEIKHPVDQKILTTVSFSRDESVQSVAEIIGSLKQRSGLLKEASKMFRRDSGKSSEDETVIQDSDEEHLRLATTVIKGPSAADRFLEAFDAAIEDGGQVIFKTFKHSNGYHERLQQIIRIEKETNLNFLKQLLTDNSETDQSRYIDVRILSRHLDAKLTVCECLLVKVTESSQRLRDREMLMDSEERRIIIFSSKTCGDVGLEIGNAIRVHHPWKEVALVEGGGIIILCTYFSSISDTSDQPCL</sequence>
<dbReference type="PANTHER" id="PTHR35686">
    <property type="entry name" value="KINETOCHORE PROTEIN"/>
    <property type="match status" value="1"/>
</dbReference>
<dbReference type="PANTHER" id="PTHR35686:SF1">
    <property type="entry name" value="KINETOCHORE PROTEIN"/>
    <property type="match status" value="1"/>
</dbReference>
<evidence type="ECO:0000313" key="2">
    <source>
        <dbReference type="EMBL" id="KAK9139402.1"/>
    </source>
</evidence>
<dbReference type="Proteomes" id="UP001419268">
    <property type="component" value="Unassembled WGS sequence"/>
</dbReference>
<comment type="caution">
    <text evidence="2">The sequence shown here is derived from an EMBL/GenBank/DDBJ whole genome shotgun (WGS) entry which is preliminary data.</text>
</comment>
<feature type="compositionally biased region" description="Basic and acidic residues" evidence="1">
    <location>
        <begin position="44"/>
        <end position="62"/>
    </location>
</feature>
<feature type="region of interest" description="Disordered" evidence="1">
    <location>
        <begin position="1"/>
        <end position="67"/>
    </location>
</feature>
<protein>
    <submittedName>
        <fullName evidence="2">Uncharacterized protein</fullName>
    </submittedName>
</protein>
<dbReference type="EMBL" id="JBBNAG010000004">
    <property type="protein sequence ID" value="KAK9139402.1"/>
    <property type="molecule type" value="Genomic_DNA"/>
</dbReference>
<dbReference type="AlphaFoldDB" id="A0AAP0PCS5"/>
<name>A0AAP0PCS5_9MAGN</name>
<gene>
    <name evidence="2" type="ORF">Scep_009083</name>
</gene>